<dbReference type="Proteomes" id="UP000827872">
    <property type="component" value="Linkage Group LG01"/>
</dbReference>
<gene>
    <name evidence="1" type="ORF">K3G42_014502</name>
</gene>
<evidence type="ECO:0000313" key="1">
    <source>
        <dbReference type="EMBL" id="KAH8016228.1"/>
    </source>
</evidence>
<keyword evidence="2" id="KW-1185">Reference proteome</keyword>
<name>A0ACB8G902_9SAUR</name>
<dbReference type="EMBL" id="CM037614">
    <property type="protein sequence ID" value="KAH8016228.1"/>
    <property type="molecule type" value="Genomic_DNA"/>
</dbReference>
<comment type="caution">
    <text evidence="1">The sequence shown here is derived from an EMBL/GenBank/DDBJ whole genome shotgun (WGS) entry which is preliminary data.</text>
</comment>
<accession>A0ACB8G902</accession>
<reference evidence="1" key="1">
    <citation type="submission" date="2021-08" db="EMBL/GenBank/DDBJ databases">
        <title>The first chromosome-level gecko genome reveals the dynamic sex chromosomes of Neotropical dwarf geckos (Sphaerodactylidae: Sphaerodactylus).</title>
        <authorList>
            <person name="Pinto B.J."/>
            <person name="Keating S.E."/>
            <person name="Gamble T."/>
        </authorList>
    </citation>
    <scope>NUCLEOTIDE SEQUENCE</scope>
    <source>
        <strain evidence="1">TG3544</strain>
    </source>
</reference>
<organism evidence="1 2">
    <name type="scientific">Sphaerodactylus townsendi</name>
    <dbReference type="NCBI Taxonomy" id="933632"/>
    <lineage>
        <taxon>Eukaryota</taxon>
        <taxon>Metazoa</taxon>
        <taxon>Chordata</taxon>
        <taxon>Craniata</taxon>
        <taxon>Vertebrata</taxon>
        <taxon>Euteleostomi</taxon>
        <taxon>Lepidosauria</taxon>
        <taxon>Squamata</taxon>
        <taxon>Bifurcata</taxon>
        <taxon>Gekkota</taxon>
        <taxon>Sphaerodactylidae</taxon>
        <taxon>Sphaerodactylus</taxon>
    </lineage>
</organism>
<evidence type="ECO:0000313" key="2">
    <source>
        <dbReference type="Proteomes" id="UP000827872"/>
    </source>
</evidence>
<protein>
    <submittedName>
        <fullName evidence="1">Uncharacterized protein</fullName>
    </submittedName>
</protein>
<sequence>MSNNSSFMLRRMARKLCGVTRGWIPPTRQAQRHRQNRGRPPQKDPAGLQGHDREDPDINPEATGSLEACPGRLRRWEDTADTGLEGFSLGRGRGQF</sequence>
<proteinExistence type="predicted"/>